<accession>A0A934NR38</accession>
<dbReference type="Proteomes" id="UP000655868">
    <property type="component" value="Unassembled WGS sequence"/>
</dbReference>
<evidence type="ECO:0000313" key="2">
    <source>
        <dbReference type="Proteomes" id="UP000655868"/>
    </source>
</evidence>
<evidence type="ECO:0000313" key="1">
    <source>
        <dbReference type="EMBL" id="MBJ8339784.1"/>
    </source>
</evidence>
<reference evidence="1" key="1">
    <citation type="submission" date="2020-12" db="EMBL/GenBank/DDBJ databases">
        <title>Antrihabitans popcorni sp. nov. and Antrihabitans auranticaus sp. nov., isolated from a larva cave.</title>
        <authorList>
            <person name="Lee S.D."/>
            <person name="Kim I.S."/>
        </authorList>
    </citation>
    <scope>NUCLEOTIDE SEQUENCE</scope>
    <source>
        <strain evidence="1">YC3-6</strain>
    </source>
</reference>
<organism evidence="1 2">
    <name type="scientific">Antrihabitans stalagmiti</name>
    <dbReference type="NCBI Taxonomy" id="2799499"/>
    <lineage>
        <taxon>Bacteria</taxon>
        <taxon>Bacillati</taxon>
        <taxon>Actinomycetota</taxon>
        <taxon>Actinomycetes</taxon>
        <taxon>Mycobacteriales</taxon>
        <taxon>Nocardiaceae</taxon>
        <taxon>Antrihabitans</taxon>
    </lineage>
</organism>
<dbReference type="RefSeq" id="WP_199704607.1">
    <property type="nucleotide sequence ID" value="NZ_JAEMNV010000003.1"/>
</dbReference>
<keyword evidence="2" id="KW-1185">Reference proteome</keyword>
<dbReference type="EMBL" id="JAEMNV010000003">
    <property type="protein sequence ID" value="MBJ8339784.1"/>
    <property type="molecule type" value="Genomic_DNA"/>
</dbReference>
<protein>
    <submittedName>
        <fullName evidence="1">Uncharacterized protein</fullName>
    </submittedName>
</protein>
<gene>
    <name evidence="1" type="ORF">JGU71_12890</name>
</gene>
<comment type="caution">
    <text evidence="1">The sequence shown here is derived from an EMBL/GenBank/DDBJ whole genome shotgun (WGS) entry which is preliminary data.</text>
</comment>
<dbReference type="AlphaFoldDB" id="A0A934NR38"/>
<sequence length="65" mass="7258">MRSAISERERSGDLGFVVRARHGYDGDLSCQPAGFVGAVRKMKAYVSGVRNQAKEEREGYPLWVL</sequence>
<proteinExistence type="predicted"/>
<name>A0A934NR38_9NOCA</name>